<evidence type="ECO:0000256" key="6">
    <source>
        <dbReference type="ARBA" id="ARBA00022807"/>
    </source>
</evidence>
<evidence type="ECO:0000256" key="1">
    <source>
        <dbReference type="ARBA" id="ARBA00000707"/>
    </source>
</evidence>
<evidence type="ECO:0000256" key="2">
    <source>
        <dbReference type="ARBA" id="ARBA00012759"/>
    </source>
</evidence>
<comment type="catalytic activity">
    <reaction evidence="1">
        <text>Thiol-dependent hydrolysis of ester, thioester, amide, peptide and isopeptide bonds formed by the C-terminal Gly of ubiquitin (a 76-residue protein attached to proteins as an intracellular targeting signal).</text>
        <dbReference type="EC" id="3.4.19.12"/>
    </reaction>
</comment>
<keyword evidence="4" id="KW-0833">Ubl conjugation pathway</keyword>
<dbReference type="GO" id="GO:0004843">
    <property type="term" value="F:cysteine-type deubiquitinase activity"/>
    <property type="evidence" value="ECO:0007669"/>
    <property type="project" value="UniProtKB-EC"/>
</dbReference>
<dbReference type="Gene3D" id="3.30.200.60">
    <property type="entry name" value="Peptidase C65 Otubain, subdomain 1"/>
    <property type="match status" value="1"/>
</dbReference>
<evidence type="ECO:0000259" key="7">
    <source>
        <dbReference type="PROSITE" id="PS50802"/>
    </source>
</evidence>
<dbReference type="InterPro" id="IPR042468">
    <property type="entry name" value="Peptidase_C65_otubain_sub1"/>
</dbReference>
<dbReference type="PANTHER" id="PTHR12931">
    <property type="entry name" value="UBIQUITIN THIOLESTERASE PROTEIN OTUB"/>
    <property type="match status" value="1"/>
</dbReference>
<evidence type="ECO:0000256" key="3">
    <source>
        <dbReference type="ARBA" id="ARBA00022670"/>
    </source>
</evidence>
<keyword evidence="6" id="KW-0788">Thiol protease</keyword>
<dbReference type="Proteomes" id="UP000503462">
    <property type="component" value="Chromosome 3"/>
</dbReference>
<gene>
    <name evidence="8" type="ORF">AMS68_004727</name>
</gene>
<dbReference type="InterPro" id="IPR003323">
    <property type="entry name" value="OTU_dom"/>
</dbReference>
<reference evidence="8 9" key="1">
    <citation type="journal article" date="2016" name="Sci. Rep.">
        <title>Peltaster fructicola genome reveals evolution from an invasive phytopathogen to an ectophytic parasite.</title>
        <authorList>
            <person name="Xu C."/>
            <person name="Chen H."/>
            <person name="Gleason M.L."/>
            <person name="Xu J.R."/>
            <person name="Liu H."/>
            <person name="Zhang R."/>
            <person name="Sun G."/>
        </authorList>
    </citation>
    <scope>NUCLEOTIDE SEQUENCE [LARGE SCALE GENOMIC DNA]</scope>
    <source>
        <strain evidence="8 9">LNHT1506</strain>
    </source>
</reference>
<dbReference type="SUPFAM" id="SSF54001">
    <property type="entry name" value="Cysteine proteinases"/>
    <property type="match status" value="1"/>
</dbReference>
<keyword evidence="9" id="KW-1185">Reference proteome</keyword>
<evidence type="ECO:0000256" key="5">
    <source>
        <dbReference type="ARBA" id="ARBA00022801"/>
    </source>
</evidence>
<evidence type="ECO:0000313" key="8">
    <source>
        <dbReference type="EMBL" id="QIW99209.1"/>
    </source>
</evidence>
<dbReference type="Gene3D" id="1.20.1300.20">
    <property type="entry name" value="Peptidase C65 Otubain, subdomain 2"/>
    <property type="match status" value="1"/>
</dbReference>
<organism evidence="8 9">
    <name type="scientific">Peltaster fructicola</name>
    <dbReference type="NCBI Taxonomy" id="286661"/>
    <lineage>
        <taxon>Eukaryota</taxon>
        <taxon>Fungi</taxon>
        <taxon>Dikarya</taxon>
        <taxon>Ascomycota</taxon>
        <taxon>Pezizomycotina</taxon>
        <taxon>Dothideomycetes</taxon>
        <taxon>Dothideomycetes incertae sedis</taxon>
        <taxon>Peltaster</taxon>
    </lineage>
</organism>
<dbReference type="GO" id="GO:0043130">
    <property type="term" value="F:ubiquitin binding"/>
    <property type="evidence" value="ECO:0007669"/>
    <property type="project" value="TreeGrafter"/>
</dbReference>
<accession>A0A6H0XXR3</accession>
<dbReference type="AlphaFoldDB" id="A0A6H0XXR3"/>
<dbReference type="PANTHER" id="PTHR12931:SF15">
    <property type="entry name" value="UBIQUITIN THIOESTERASE OTUBAIN-LIKE"/>
    <property type="match status" value="1"/>
</dbReference>
<keyword evidence="5" id="KW-0378">Hydrolase</keyword>
<dbReference type="PROSITE" id="PS50802">
    <property type="entry name" value="OTU"/>
    <property type="match status" value="1"/>
</dbReference>
<sequence>MAYTPQMNEDEFAEMQKLSEGWEAEVKGQLVSTRQPSTAITEEYATADPIYQQKTAALPKTFSHYRTVRGDGRCGWRAIGFAFLEKLILNNDATKLIEQEARLRSLSNVINSAGYAPMVYEDFADVLFDFMRALGDAVRAGNAESALLEGFNKDDIESAVITHLRTLTAAWMKTHPEEYVNYTPDLSIDRYVDESVLPYRAEIDHVGLSALNDVLLAPAGIGLEVLYLDLTPGPEVNLHNFTRSDQLGYTDTCVRLLYRPGHYDILYKIEDIPAPPVSTYLQISSHTYNEPVFDLPVADFMTMVPGMSMTNRQHGWISSNSYGGVCDFFPAPTPAQPCATAISTPASSASASTMIPQHSSYASHQTVLSLPPNHLPAQELTIRPATHSMLQAGLPQIGASGGPFRPSHWELEPDIARATSQMPLQTSIFRNSHFNTAHFLNPDFQPEEWSPEAEYVTTSVKAKHKLSN</sequence>
<dbReference type="Pfam" id="PF10275">
    <property type="entry name" value="Peptidase_C65"/>
    <property type="match status" value="1"/>
</dbReference>
<dbReference type="EC" id="3.4.19.12" evidence="2"/>
<dbReference type="InterPro" id="IPR042467">
    <property type="entry name" value="Peptidase_C65_otubain_sub2"/>
</dbReference>
<protein>
    <recommendedName>
        <fullName evidence="2">ubiquitinyl hydrolase 1</fullName>
        <ecNumber evidence="2">3.4.19.12</ecNumber>
    </recommendedName>
</protein>
<name>A0A6H0XXR3_9PEZI</name>
<dbReference type="GO" id="GO:0071108">
    <property type="term" value="P:protein K48-linked deubiquitination"/>
    <property type="evidence" value="ECO:0007669"/>
    <property type="project" value="TreeGrafter"/>
</dbReference>
<evidence type="ECO:0000256" key="4">
    <source>
        <dbReference type="ARBA" id="ARBA00022786"/>
    </source>
</evidence>
<dbReference type="OrthoDB" id="18915at2759"/>
<dbReference type="EMBL" id="CP051141">
    <property type="protein sequence ID" value="QIW99209.1"/>
    <property type="molecule type" value="Genomic_DNA"/>
</dbReference>
<evidence type="ECO:0000313" key="9">
    <source>
        <dbReference type="Proteomes" id="UP000503462"/>
    </source>
</evidence>
<feature type="domain" description="OTU" evidence="7">
    <location>
        <begin position="63"/>
        <end position="269"/>
    </location>
</feature>
<dbReference type="GO" id="GO:0006508">
    <property type="term" value="P:proteolysis"/>
    <property type="evidence" value="ECO:0007669"/>
    <property type="project" value="UniProtKB-KW"/>
</dbReference>
<dbReference type="InterPro" id="IPR038765">
    <property type="entry name" value="Papain-like_cys_pep_sf"/>
</dbReference>
<dbReference type="InterPro" id="IPR019400">
    <property type="entry name" value="Peptidase_C65_otubain"/>
</dbReference>
<dbReference type="GO" id="GO:0005634">
    <property type="term" value="C:nucleus"/>
    <property type="evidence" value="ECO:0007669"/>
    <property type="project" value="TreeGrafter"/>
</dbReference>
<keyword evidence="3" id="KW-0645">Protease</keyword>
<dbReference type="CDD" id="cd22749">
    <property type="entry name" value="Otubain_C65"/>
    <property type="match status" value="1"/>
</dbReference>
<proteinExistence type="predicted"/>